<dbReference type="InParanoid" id="G2YMU5"/>
<proteinExistence type="predicted"/>
<gene>
    <name evidence="2" type="ORF">BofuT4_P138670.1</name>
</gene>
<dbReference type="HOGENOM" id="CLU_1695217_0_0_1"/>
<reference evidence="3" key="1">
    <citation type="journal article" date="2011" name="PLoS Genet.">
        <title>Genomic analysis of the necrotrophic fungal pathogens Sclerotinia sclerotiorum and Botrytis cinerea.</title>
        <authorList>
            <person name="Amselem J."/>
            <person name="Cuomo C.A."/>
            <person name="van Kan J.A."/>
            <person name="Viaud M."/>
            <person name="Benito E.P."/>
            <person name="Couloux A."/>
            <person name="Coutinho P.M."/>
            <person name="de Vries R.P."/>
            <person name="Dyer P.S."/>
            <person name="Fillinger S."/>
            <person name="Fournier E."/>
            <person name="Gout L."/>
            <person name="Hahn M."/>
            <person name="Kohn L."/>
            <person name="Lapalu N."/>
            <person name="Plummer K.M."/>
            <person name="Pradier J.M."/>
            <person name="Quevillon E."/>
            <person name="Sharon A."/>
            <person name="Simon A."/>
            <person name="ten Have A."/>
            <person name="Tudzynski B."/>
            <person name="Tudzynski P."/>
            <person name="Wincker P."/>
            <person name="Andrew M."/>
            <person name="Anthouard V."/>
            <person name="Beever R.E."/>
            <person name="Beffa R."/>
            <person name="Benoit I."/>
            <person name="Bouzid O."/>
            <person name="Brault B."/>
            <person name="Chen Z."/>
            <person name="Choquer M."/>
            <person name="Collemare J."/>
            <person name="Cotton P."/>
            <person name="Danchin E.G."/>
            <person name="Da Silva C."/>
            <person name="Gautier A."/>
            <person name="Giraud C."/>
            <person name="Giraud T."/>
            <person name="Gonzalez C."/>
            <person name="Grossetete S."/>
            <person name="Guldener U."/>
            <person name="Henrissat B."/>
            <person name="Howlett B.J."/>
            <person name="Kodira C."/>
            <person name="Kretschmer M."/>
            <person name="Lappartient A."/>
            <person name="Leroch M."/>
            <person name="Levis C."/>
            <person name="Mauceli E."/>
            <person name="Neuveglise C."/>
            <person name="Oeser B."/>
            <person name="Pearson M."/>
            <person name="Poulain J."/>
            <person name="Poussereau N."/>
            <person name="Quesneville H."/>
            <person name="Rascle C."/>
            <person name="Schumacher J."/>
            <person name="Segurens B."/>
            <person name="Sexton A."/>
            <person name="Silva E."/>
            <person name="Sirven C."/>
            <person name="Soanes D.M."/>
            <person name="Talbot N.J."/>
            <person name="Templeton M."/>
            <person name="Yandava C."/>
            <person name="Yarden O."/>
            <person name="Zeng Q."/>
            <person name="Rollins J.A."/>
            <person name="Lebrun M.H."/>
            <person name="Dickman M."/>
        </authorList>
    </citation>
    <scope>NUCLEOTIDE SEQUENCE [LARGE SCALE GENOMIC DNA]</scope>
    <source>
        <strain evidence="3">T4</strain>
    </source>
</reference>
<feature type="region of interest" description="Disordered" evidence="1">
    <location>
        <begin position="33"/>
        <end position="57"/>
    </location>
</feature>
<sequence length="155" mass="16896">MLSRSPSCAPRSLFEGRTAEAILATRILTRRKTKIENEETGGRSTADHKTSLSPSLPTAWNQSLLKKTARICHCARNRKAPLGDSFAFAQNFGGWTWRPHHSVHHPVHPLLHTKLSPLVPVLSAQAPGMHPCLQAQISGDLASRPDADSNGQGKI</sequence>
<name>G2YMU5_BOTF4</name>
<evidence type="ECO:0000313" key="2">
    <source>
        <dbReference type="EMBL" id="CCD52943.1"/>
    </source>
</evidence>
<evidence type="ECO:0000313" key="3">
    <source>
        <dbReference type="Proteomes" id="UP000008177"/>
    </source>
</evidence>
<organism evidence="2 3">
    <name type="scientific">Botryotinia fuckeliana (strain T4)</name>
    <name type="common">Noble rot fungus</name>
    <name type="synonym">Botrytis cinerea</name>
    <dbReference type="NCBI Taxonomy" id="999810"/>
    <lineage>
        <taxon>Eukaryota</taxon>
        <taxon>Fungi</taxon>
        <taxon>Dikarya</taxon>
        <taxon>Ascomycota</taxon>
        <taxon>Pezizomycotina</taxon>
        <taxon>Leotiomycetes</taxon>
        <taxon>Helotiales</taxon>
        <taxon>Sclerotiniaceae</taxon>
        <taxon>Botrytis</taxon>
    </lineage>
</organism>
<evidence type="ECO:0000256" key="1">
    <source>
        <dbReference type="SAM" id="MobiDB-lite"/>
    </source>
</evidence>
<dbReference type="EMBL" id="FQ790345">
    <property type="protein sequence ID" value="CCD52943.1"/>
    <property type="molecule type" value="Genomic_DNA"/>
</dbReference>
<protein>
    <submittedName>
        <fullName evidence="2">Uncharacterized protein</fullName>
    </submittedName>
</protein>
<feature type="compositionally biased region" description="Basic and acidic residues" evidence="1">
    <location>
        <begin position="34"/>
        <end position="50"/>
    </location>
</feature>
<dbReference type="Proteomes" id="UP000008177">
    <property type="component" value="Unplaced contigs"/>
</dbReference>
<dbReference type="AlphaFoldDB" id="G2YMU5"/>
<accession>G2YMU5</accession>